<organism evidence="5 6">
    <name type="scientific">Candidatus Ozemobacter sibiricus</name>
    <dbReference type="NCBI Taxonomy" id="2268124"/>
    <lineage>
        <taxon>Bacteria</taxon>
        <taxon>Candidatus Ozemobacteria</taxon>
        <taxon>Candidatus Ozemobacterales</taxon>
        <taxon>Candidatus Ozemobacteraceae</taxon>
        <taxon>Candidatus Ozemobacter</taxon>
    </lineage>
</organism>
<evidence type="ECO:0000313" key="6">
    <source>
        <dbReference type="Proteomes" id="UP000252355"/>
    </source>
</evidence>
<sequence length="452" mass="49563">MSQVRGNAPSATPATPSPPAWDRALPFAPVDGGRAAPLSPLGLLALALALAIIATGCSKKAAPATEGGRAKLTFWNTMGTLESEVLPPLIKEFTDQNPDIQVLVEKVPFYEARSKFEQGMKAGVAPDIFRCDRFWVADFVKAGLVEELDPGLLSEDLDDLVPLARQVVTIDGKVWGLPQSVDCLALFYNKAHLKEAGLEPPTDYDSFRAAARQLTDPGKGRYGFFLNPDAWWFEPFLFAFGGRYFTGDGVLHLSTDQTLKAIQFLLDLKETEKAVPPVNLRSNAYELMMQSFRSGQVSMILNGPWSIRVALAGPAFKDRSDLLGVIELPQGPAGRHTPVGVQSLIVPKGCRHKEAAVRFIRFLCSKPVEATLSKINYGIPARKSLFSDPELRNDPFLRPFILQLQAGNAMDSHQQCSQLYQALTDTLMRILNGDVSPRDALKDLDSSWKAKP</sequence>
<dbReference type="GO" id="GO:1901982">
    <property type="term" value="F:maltose binding"/>
    <property type="evidence" value="ECO:0007669"/>
    <property type="project" value="TreeGrafter"/>
</dbReference>
<dbReference type="GO" id="GO:0042956">
    <property type="term" value="P:maltodextrin transmembrane transport"/>
    <property type="evidence" value="ECO:0007669"/>
    <property type="project" value="TreeGrafter"/>
</dbReference>
<name>A0A367ZST6_9BACT</name>
<dbReference type="PANTHER" id="PTHR30061:SF50">
    <property type="entry name" value="MALTOSE_MALTODEXTRIN-BINDING PERIPLASMIC PROTEIN"/>
    <property type="match status" value="1"/>
</dbReference>
<proteinExistence type="inferred from homology"/>
<dbReference type="InterPro" id="IPR006059">
    <property type="entry name" value="SBP"/>
</dbReference>
<dbReference type="Gene3D" id="3.40.190.10">
    <property type="entry name" value="Periplasmic binding protein-like II"/>
    <property type="match status" value="2"/>
</dbReference>
<evidence type="ECO:0000256" key="1">
    <source>
        <dbReference type="ARBA" id="ARBA00008520"/>
    </source>
</evidence>
<reference evidence="5 6" key="1">
    <citation type="submission" date="2018-05" db="EMBL/GenBank/DDBJ databases">
        <title>A metagenomic window into the 2 km-deep terrestrial subsurface aquifer revealed taxonomically and functionally diverse microbial community comprising novel uncultured bacterial lineages.</title>
        <authorList>
            <person name="Kadnikov V.V."/>
            <person name="Mardanov A.V."/>
            <person name="Beletsky A.V."/>
            <person name="Banks D."/>
            <person name="Pimenov N.V."/>
            <person name="Frank Y.A."/>
            <person name="Karnachuk O.V."/>
            <person name="Ravin N.V."/>
        </authorList>
    </citation>
    <scope>NUCLEOTIDE SEQUENCE [LARGE SCALE GENOMIC DNA]</scope>
    <source>
        <strain evidence="5">BY5</strain>
    </source>
</reference>
<dbReference type="AlphaFoldDB" id="A0A367ZST6"/>
<accession>A0A367ZST6</accession>
<keyword evidence="2" id="KW-0813">Transport</keyword>
<dbReference type="Pfam" id="PF01547">
    <property type="entry name" value="SBP_bac_1"/>
    <property type="match status" value="1"/>
</dbReference>
<keyword evidence="3" id="KW-0732">Signal</keyword>
<dbReference type="Proteomes" id="UP000252355">
    <property type="component" value="Unassembled WGS sequence"/>
</dbReference>
<gene>
    <name evidence="5" type="ORF">OZSIB_2082</name>
</gene>
<feature type="region of interest" description="Disordered" evidence="4">
    <location>
        <begin position="1"/>
        <end position="21"/>
    </location>
</feature>
<protein>
    <submittedName>
        <fullName evidence="5">Carbohydrate ABC transporter, extracellular solute-binding protein</fullName>
    </submittedName>
</protein>
<dbReference type="EMBL" id="QOQW01000002">
    <property type="protein sequence ID" value="RCK81213.1"/>
    <property type="molecule type" value="Genomic_DNA"/>
</dbReference>
<dbReference type="GO" id="GO:0055052">
    <property type="term" value="C:ATP-binding cassette (ABC) transporter complex, substrate-binding subunit-containing"/>
    <property type="evidence" value="ECO:0007669"/>
    <property type="project" value="TreeGrafter"/>
</dbReference>
<comment type="caution">
    <text evidence="5">The sequence shown here is derived from an EMBL/GenBank/DDBJ whole genome shotgun (WGS) entry which is preliminary data.</text>
</comment>
<evidence type="ECO:0000256" key="3">
    <source>
        <dbReference type="ARBA" id="ARBA00022729"/>
    </source>
</evidence>
<evidence type="ECO:0000256" key="4">
    <source>
        <dbReference type="SAM" id="MobiDB-lite"/>
    </source>
</evidence>
<evidence type="ECO:0000256" key="2">
    <source>
        <dbReference type="ARBA" id="ARBA00022448"/>
    </source>
</evidence>
<comment type="similarity">
    <text evidence="1">Belongs to the bacterial solute-binding protein 1 family.</text>
</comment>
<evidence type="ECO:0000313" key="5">
    <source>
        <dbReference type="EMBL" id="RCK81213.1"/>
    </source>
</evidence>
<dbReference type="PANTHER" id="PTHR30061">
    <property type="entry name" value="MALTOSE-BINDING PERIPLASMIC PROTEIN"/>
    <property type="match status" value="1"/>
</dbReference>
<dbReference type="GO" id="GO:0015768">
    <property type="term" value="P:maltose transport"/>
    <property type="evidence" value="ECO:0007669"/>
    <property type="project" value="TreeGrafter"/>
</dbReference>
<dbReference type="SUPFAM" id="SSF53850">
    <property type="entry name" value="Periplasmic binding protein-like II"/>
    <property type="match status" value="1"/>
</dbReference>